<evidence type="ECO:0000313" key="2">
    <source>
        <dbReference type="Proteomes" id="UP000320300"/>
    </source>
</evidence>
<gene>
    <name evidence="1" type="ORF">SAMN06265348_106201</name>
</gene>
<evidence type="ECO:0000313" key="1">
    <source>
        <dbReference type="EMBL" id="SMO75313.1"/>
    </source>
</evidence>
<dbReference type="AlphaFoldDB" id="A0A521DU94"/>
<proteinExistence type="predicted"/>
<dbReference type="Proteomes" id="UP000320300">
    <property type="component" value="Unassembled WGS sequence"/>
</dbReference>
<accession>A0A521DU94</accession>
<dbReference type="EMBL" id="FXTN01000006">
    <property type="protein sequence ID" value="SMO75313.1"/>
    <property type="molecule type" value="Genomic_DNA"/>
</dbReference>
<organism evidence="1 2">
    <name type="scientific">Pedobacter westerhofensis</name>
    <dbReference type="NCBI Taxonomy" id="425512"/>
    <lineage>
        <taxon>Bacteria</taxon>
        <taxon>Pseudomonadati</taxon>
        <taxon>Bacteroidota</taxon>
        <taxon>Sphingobacteriia</taxon>
        <taxon>Sphingobacteriales</taxon>
        <taxon>Sphingobacteriaceae</taxon>
        <taxon>Pedobacter</taxon>
    </lineage>
</organism>
<name>A0A521DU94_9SPHI</name>
<sequence>MVKNNLYGLEILGRVRFCFERAEGDMNQLISPCKEIVLSK</sequence>
<reference evidence="1 2" key="1">
    <citation type="submission" date="2017-05" db="EMBL/GenBank/DDBJ databases">
        <authorList>
            <person name="Varghese N."/>
            <person name="Submissions S."/>
        </authorList>
    </citation>
    <scope>NUCLEOTIDE SEQUENCE [LARGE SCALE GENOMIC DNA]</scope>
    <source>
        <strain evidence="1 2">DSM 19036</strain>
    </source>
</reference>
<keyword evidence="2" id="KW-1185">Reference proteome</keyword>
<protein>
    <submittedName>
        <fullName evidence="1">Uncharacterized protein</fullName>
    </submittedName>
</protein>